<dbReference type="Pfam" id="PF08541">
    <property type="entry name" value="ACP_syn_III_C"/>
    <property type="match status" value="1"/>
</dbReference>
<dbReference type="InterPro" id="IPR013747">
    <property type="entry name" value="ACP_syn_III_C"/>
</dbReference>
<comment type="caution">
    <text evidence="5">The sequence shown here is derived from an EMBL/GenBank/DDBJ whole genome shotgun (WGS) entry which is preliminary data.</text>
</comment>
<keyword evidence="6" id="KW-1185">Reference proteome</keyword>
<evidence type="ECO:0000259" key="3">
    <source>
        <dbReference type="Pfam" id="PF08541"/>
    </source>
</evidence>
<feature type="domain" description="Beta-ketoacyl-[acyl-carrier-protein] synthase III N-terminal" evidence="4">
    <location>
        <begin position="115"/>
        <end position="182"/>
    </location>
</feature>
<dbReference type="GO" id="GO:0006633">
    <property type="term" value="P:fatty acid biosynthetic process"/>
    <property type="evidence" value="ECO:0007669"/>
    <property type="project" value="InterPro"/>
</dbReference>
<dbReference type="AlphaFoldDB" id="A0A848LC47"/>
<dbReference type="GO" id="GO:0004315">
    <property type="term" value="F:3-oxoacyl-[acyl-carrier-protein] synthase activity"/>
    <property type="evidence" value="ECO:0007669"/>
    <property type="project" value="InterPro"/>
</dbReference>
<dbReference type="InterPro" id="IPR013751">
    <property type="entry name" value="ACP_syn_III_N"/>
</dbReference>
<gene>
    <name evidence="5" type="ORF">HH308_28370</name>
</gene>
<dbReference type="PANTHER" id="PTHR34069:SF2">
    <property type="entry name" value="BETA-KETOACYL-[ACYL-CARRIER-PROTEIN] SYNTHASE III"/>
    <property type="match status" value="1"/>
</dbReference>
<evidence type="ECO:0000313" key="5">
    <source>
        <dbReference type="EMBL" id="NMO05138.1"/>
    </source>
</evidence>
<feature type="domain" description="Beta-ketoacyl-[acyl-carrier-protein] synthase III C-terminal" evidence="3">
    <location>
        <begin position="252"/>
        <end position="340"/>
    </location>
</feature>
<dbReference type="Proteomes" id="UP000550729">
    <property type="component" value="Unassembled WGS sequence"/>
</dbReference>
<evidence type="ECO:0000256" key="2">
    <source>
        <dbReference type="ARBA" id="ARBA00023315"/>
    </source>
</evidence>
<protein>
    <submittedName>
        <fullName evidence="5">3-oxoacyl-ACP synthase</fullName>
    </submittedName>
</protein>
<dbReference type="EMBL" id="JABBNB010000052">
    <property type="protein sequence ID" value="NMO05138.1"/>
    <property type="molecule type" value="Genomic_DNA"/>
</dbReference>
<organism evidence="5 6">
    <name type="scientific">Gordonia asplenii</name>
    <dbReference type="NCBI Taxonomy" id="2725283"/>
    <lineage>
        <taxon>Bacteria</taxon>
        <taxon>Bacillati</taxon>
        <taxon>Actinomycetota</taxon>
        <taxon>Actinomycetes</taxon>
        <taxon>Mycobacteriales</taxon>
        <taxon>Gordoniaceae</taxon>
        <taxon>Gordonia</taxon>
    </lineage>
</organism>
<proteinExistence type="predicted"/>
<evidence type="ECO:0000313" key="6">
    <source>
        <dbReference type="Proteomes" id="UP000550729"/>
    </source>
</evidence>
<evidence type="ECO:0000256" key="1">
    <source>
        <dbReference type="ARBA" id="ARBA00022679"/>
    </source>
</evidence>
<evidence type="ECO:0000259" key="4">
    <source>
        <dbReference type="Pfam" id="PF08545"/>
    </source>
</evidence>
<reference evidence="5 6" key="1">
    <citation type="submission" date="2020-04" db="EMBL/GenBank/DDBJ databases">
        <title>Gordonia sp. nov. TBRC 11910.</title>
        <authorList>
            <person name="Suriyachadkun C."/>
        </authorList>
    </citation>
    <scope>NUCLEOTIDE SEQUENCE [LARGE SCALE GENOMIC DNA]</scope>
    <source>
        <strain evidence="5 6">TBRC 11910</strain>
    </source>
</reference>
<sequence length="353" mass="37495">MTTVTVVDVASYVPEKRVSADYFDALADPDDLSLRKNFMFSAPKFRRHAAWEETNVDMMCAAIEPLTARHGAGFLDDVDLLMSHSQLPDLPAIGCGGDVARRLGIAPKMVLDIHNGGCASLILMMELARSLFATGTASKALLLNAENAAGTGFMQKTVRVQPQSAIPGDGATAVVIGAGDTAAAGPSDVLGLVCHQHSEFAGDMTGLVDPPRKYWEAGPGEYSISFTESKIARVLIRGNRLVPAAANDVAAQVEMSPSDADWLITNQPNRLFLRNWREALQIPPERHPDTFDEYGNVFGVGLGLTLDTAITDGRIQPGDVVLMSAFAHAGDFAAAGIIRWGGRPTPPVSTPGG</sequence>
<dbReference type="SUPFAM" id="SSF53901">
    <property type="entry name" value="Thiolase-like"/>
    <property type="match status" value="1"/>
</dbReference>
<name>A0A848LC47_9ACTN</name>
<dbReference type="Pfam" id="PF08545">
    <property type="entry name" value="ACP_syn_III"/>
    <property type="match status" value="1"/>
</dbReference>
<dbReference type="Gene3D" id="3.40.47.10">
    <property type="match status" value="1"/>
</dbReference>
<dbReference type="GO" id="GO:0044550">
    <property type="term" value="P:secondary metabolite biosynthetic process"/>
    <property type="evidence" value="ECO:0007669"/>
    <property type="project" value="TreeGrafter"/>
</dbReference>
<dbReference type="RefSeq" id="WP_170197643.1">
    <property type="nucleotide sequence ID" value="NZ_JABBNB010000052.1"/>
</dbReference>
<dbReference type="PANTHER" id="PTHR34069">
    <property type="entry name" value="3-OXOACYL-[ACYL-CARRIER-PROTEIN] SYNTHASE 3"/>
    <property type="match status" value="1"/>
</dbReference>
<keyword evidence="1" id="KW-0808">Transferase</keyword>
<keyword evidence="2" id="KW-0012">Acyltransferase</keyword>
<dbReference type="InterPro" id="IPR016039">
    <property type="entry name" value="Thiolase-like"/>
</dbReference>
<accession>A0A848LC47</accession>